<keyword evidence="2" id="KW-0472">Membrane</keyword>
<keyword evidence="2" id="KW-0812">Transmembrane</keyword>
<protein>
    <submittedName>
        <fullName evidence="3">Uncharacterized protein</fullName>
    </submittedName>
</protein>
<sequence>MLHYLAIPHKPRSFSTANYLFRWFNFQVSFPMDVQLDEFCGDQEEEETSFAEPFIHESVPEKALHMAVNTGTAVLSVAALLALLSFVMWANGWTAPASLTFPRSHILLLQFSVSGLFQGCGFALAHATWQGMVLAFAIIGSVCFYMWRVVIALHRGLLEEHLYLLQPAPPDMGGHRWVRTNDASKQTVAQNFALAYEPFFGHLADVRKRSRLHRRVLVAYNPMRVLKKGLVALQLGVWVRCVPHCDEGARLHCTALQLAGLLAVTGMDVFVVFWFKPFATAFRHNVVMAIATCELLTFVSAALLAIDVPGAVFLVYIFQAVSAAVQMVWMAHNLHNRYQRWKRHVVRQRRNAEGGGRMVDGIFSTLIGLLDPSLNDRRVSFKGPPPPPPPPPQSQKQQAAALRNLEWLTKRKVYGDAETLTQQNPLFARKSIVGGFVGVRHLPPREAEPPLERDGASFAVPATDEDAEPHSHTLGFFFGDFFGRKSICPPEEEGSNEDKEERAESIHIQGAKVTFNPLNSRAR</sequence>
<feature type="region of interest" description="Disordered" evidence="1">
    <location>
        <begin position="377"/>
        <end position="397"/>
    </location>
</feature>
<evidence type="ECO:0000313" key="4">
    <source>
        <dbReference type="Proteomes" id="UP001190700"/>
    </source>
</evidence>
<feature type="compositionally biased region" description="Basic and acidic residues" evidence="1">
    <location>
        <begin position="496"/>
        <end position="505"/>
    </location>
</feature>
<feature type="compositionally biased region" description="Pro residues" evidence="1">
    <location>
        <begin position="383"/>
        <end position="393"/>
    </location>
</feature>
<feature type="transmembrane region" description="Helical" evidence="2">
    <location>
        <begin position="105"/>
        <end position="125"/>
    </location>
</feature>
<comment type="caution">
    <text evidence="3">The sequence shown here is derived from an EMBL/GenBank/DDBJ whole genome shotgun (WGS) entry which is preliminary data.</text>
</comment>
<accession>A0AAE0G6J2</accession>
<dbReference type="AlphaFoldDB" id="A0AAE0G6J2"/>
<gene>
    <name evidence="3" type="ORF">CYMTET_19242</name>
</gene>
<keyword evidence="2" id="KW-1133">Transmembrane helix</keyword>
<proteinExistence type="predicted"/>
<feature type="region of interest" description="Disordered" evidence="1">
    <location>
        <begin position="487"/>
        <end position="523"/>
    </location>
</feature>
<evidence type="ECO:0000256" key="2">
    <source>
        <dbReference type="SAM" id="Phobius"/>
    </source>
</evidence>
<dbReference type="Proteomes" id="UP001190700">
    <property type="component" value="Unassembled WGS sequence"/>
</dbReference>
<feature type="transmembrane region" description="Helical" evidence="2">
    <location>
        <begin position="132"/>
        <end position="153"/>
    </location>
</feature>
<organism evidence="3 4">
    <name type="scientific">Cymbomonas tetramitiformis</name>
    <dbReference type="NCBI Taxonomy" id="36881"/>
    <lineage>
        <taxon>Eukaryota</taxon>
        <taxon>Viridiplantae</taxon>
        <taxon>Chlorophyta</taxon>
        <taxon>Pyramimonadophyceae</taxon>
        <taxon>Pyramimonadales</taxon>
        <taxon>Pyramimonadaceae</taxon>
        <taxon>Cymbomonas</taxon>
    </lineage>
</organism>
<name>A0AAE0G6J2_9CHLO</name>
<keyword evidence="4" id="KW-1185">Reference proteome</keyword>
<evidence type="ECO:0000313" key="3">
    <source>
        <dbReference type="EMBL" id="KAK3272469.1"/>
    </source>
</evidence>
<feature type="transmembrane region" description="Helical" evidence="2">
    <location>
        <begin position="287"/>
        <end position="306"/>
    </location>
</feature>
<dbReference type="EMBL" id="LGRX02008955">
    <property type="protein sequence ID" value="KAK3272469.1"/>
    <property type="molecule type" value="Genomic_DNA"/>
</dbReference>
<evidence type="ECO:0000256" key="1">
    <source>
        <dbReference type="SAM" id="MobiDB-lite"/>
    </source>
</evidence>
<feature type="transmembrane region" description="Helical" evidence="2">
    <location>
        <begin position="72"/>
        <end position="93"/>
    </location>
</feature>
<reference evidence="3 4" key="1">
    <citation type="journal article" date="2015" name="Genome Biol. Evol.">
        <title>Comparative Genomics of a Bacterivorous Green Alga Reveals Evolutionary Causalities and Consequences of Phago-Mixotrophic Mode of Nutrition.</title>
        <authorList>
            <person name="Burns J.A."/>
            <person name="Paasch A."/>
            <person name="Narechania A."/>
            <person name="Kim E."/>
        </authorList>
    </citation>
    <scope>NUCLEOTIDE SEQUENCE [LARGE SCALE GENOMIC DNA]</scope>
    <source>
        <strain evidence="3 4">PLY_AMNH</strain>
    </source>
</reference>
<feature type="transmembrane region" description="Helical" evidence="2">
    <location>
        <begin position="256"/>
        <end position="275"/>
    </location>
</feature>
<feature type="transmembrane region" description="Helical" evidence="2">
    <location>
        <begin position="312"/>
        <end position="334"/>
    </location>
</feature>